<dbReference type="Gene3D" id="1.25.40.10">
    <property type="entry name" value="Tetratricopeptide repeat domain"/>
    <property type="match status" value="3"/>
</dbReference>
<accession>A0AA39XSV9</accession>
<dbReference type="InterPro" id="IPR027417">
    <property type="entry name" value="P-loop_NTPase"/>
</dbReference>
<dbReference type="InterPro" id="IPR029058">
    <property type="entry name" value="AB_hydrolase_fold"/>
</dbReference>
<reference evidence="3" key="1">
    <citation type="submission" date="2023-06" db="EMBL/GenBank/DDBJ databases">
        <title>Genome-scale phylogeny and comparative genomics of the fungal order Sordariales.</title>
        <authorList>
            <consortium name="Lawrence Berkeley National Laboratory"/>
            <person name="Hensen N."/>
            <person name="Bonometti L."/>
            <person name="Westerberg I."/>
            <person name="Brannstrom I.O."/>
            <person name="Guillou S."/>
            <person name="Cros-Aarteil S."/>
            <person name="Calhoun S."/>
            <person name="Haridas S."/>
            <person name="Kuo A."/>
            <person name="Mondo S."/>
            <person name="Pangilinan J."/>
            <person name="Riley R."/>
            <person name="Labutti K."/>
            <person name="Andreopoulos B."/>
            <person name="Lipzen A."/>
            <person name="Chen C."/>
            <person name="Yanf M."/>
            <person name="Daum C."/>
            <person name="Ng V."/>
            <person name="Clum A."/>
            <person name="Steindorff A."/>
            <person name="Ohm R."/>
            <person name="Martin F."/>
            <person name="Silar P."/>
            <person name="Natvig D."/>
            <person name="Lalanne C."/>
            <person name="Gautier V."/>
            <person name="Ament-Velasquez S.L."/>
            <person name="Kruys A."/>
            <person name="Hutchinson M.I."/>
            <person name="Powell A.J."/>
            <person name="Barry K."/>
            <person name="Miller A.N."/>
            <person name="Grigoriev I.V."/>
            <person name="Debuchy R."/>
            <person name="Gladieux P."/>
            <person name="Thoren M.H."/>
            <person name="Johannesson H."/>
        </authorList>
    </citation>
    <scope>NUCLEOTIDE SEQUENCE</scope>
    <source>
        <strain evidence="3">SMH2532-1</strain>
    </source>
</reference>
<name>A0AA39XSV9_9PEZI</name>
<dbReference type="SMART" id="SM00028">
    <property type="entry name" value="TPR"/>
    <property type="match status" value="8"/>
</dbReference>
<dbReference type="Pfam" id="PF13424">
    <property type="entry name" value="TPR_12"/>
    <property type="match status" value="4"/>
</dbReference>
<dbReference type="EMBL" id="JAULSV010000007">
    <property type="protein sequence ID" value="KAK0639519.1"/>
    <property type="molecule type" value="Genomic_DNA"/>
</dbReference>
<dbReference type="SUPFAM" id="SSF53474">
    <property type="entry name" value="alpha/beta-Hydrolases"/>
    <property type="match status" value="1"/>
</dbReference>
<keyword evidence="4" id="KW-1185">Reference proteome</keyword>
<feature type="compositionally biased region" description="Low complexity" evidence="1">
    <location>
        <begin position="83"/>
        <end position="95"/>
    </location>
</feature>
<dbReference type="SUPFAM" id="SSF52540">
    <property type="entry name" value="P-loop containing nucleoside triphosphate hydrolases"/>
    <property type="match status" value="1"/>
</dbReference>
<feature type="region of interest" description="Disordered" evidence="1">
    <location>
        <begin position="1"/>
        <end position="102"/>
    </location>
</feature>
<dbReference type="Proteomes" id="UP001174936">
    <property type="component" value="Unassembled WGS sequence"/>
</dbReference>
<dbReference type="SUPFAM" id="SSF48452">
    <property type="entry name" value="TPR-like"/>
    <property type="match status" value="4"/>
</dbReference>
<dbReference type="InterPro" id="IPR053137">
    <property type="entry name" value="NLR-like"/>
</dbReference>
<dbReference type="Gene3D" id="3.40.50.300">
    <property type="entry name" value="P-loop containing nucleotide triphosphate hydrolases"/>
    <property type="match status" value="1"/>
</dbReference>
<gene>
    <name evidence="3" type="ORF">B0T16DRAFT_497593</name>
</gene>
<feature type="compositionally biased region" description="Polar residues" evidence="1">
    <location>
        <begin position="1"/>
        <end position="10"/>
    </location>
</feature>
<sequence length="1387" mass="155531">MDSHQGTFCPTRTAVPKHPRHAVIPVSPGNMRRVRLPWRRTARDRNSVPEASATPSSASGTPPNALEKTFSPYEKASSAPREASSTSGDASSTSGKPSNTSPCGIKSLFEPADAVVDIVFVHGLNGHRELTWTARGAAEPWPKLLLPHELPTARILAFGYDASVANWKRTISENRIGDHSQNLLTSLAAYREKDETNGRSIIFVCHSLGGLVCEDALVRSQQRVEPHLVDILESTRSIAFLGTPHHGSGLARWAEKLSRHFQLMKQTNSNIVATLRRESEVLARIQDSFHTMILARNKDPQHNIDITCFFEELPLPVVGQVVPQDSAILPGYISIGIRSNHMDMARFQTIADPGFVSLSGELRRWIKQLRTEASQPKGKGVERESPAPFLVPYTNNPNFIGRSDILEALRTQLNGLYTSAGTTSQPRACLHGLGGIGKTQIALAYIFWLRNAHPEVSVFWIHASNAERFREAYASIAKECRVPGYDDPKSDVLMLVNKWLLQQRDRGGKWLMVIDNADDLQTFFGRQQKTASPDVTDTGSSNRAGQLADYIPDCPDSAILVTTRNLQVGSRLTRGRYVNEVTKMDESETEQLLRSGLDSISFAPDESTALSARLEHLPLALVQAASFIRENSITVSHYLGLLDRGDQHEINLLSEDFETIGRDSETPRTVAETWILSFEQIKGQNALASELLSLMSLLDRQGIPLKFLTVYCKNQDEQLDREPTGDIQLTKALGILKAFSFIIEDNNGQFNMHRLVQLVTRKWLSKRGDMNSFVEQALIAVSECFPFGYRHENQATCNAYLPHVSVVLKHKGRGSRAERLARASLLHNQAGLLKYQGRSKDAEGLLLKAWELRKSELGEEDPETLTSGNNLAAVYCDQGRYQEAEGLWSNVLAKQRKTLGEEHPDTLTSMHNLASAYSNQGRWKEAVVLGLKVLEAERRILGEEHQDTLMSIGNLSRVYRRQGRSKEAEELQVQVLEIRRRVLGMEHPDTLQSMNDLAETYDDQGMWKEAEQLLGQAVETQQRTLGDEHPGPLSSMHRLASSYIAQGRWAEAEELLVQVVEVTRRLLGMEHPGTLASMGALAHTYAGQGRLREAEELQVQVLEMKRRVLGDEHPEVLTSMHNLACTWQDMGKSAEAVALMEDCFRLQKKVLGEEHPDTLGSMYRLAQLCDSQGGPDRAIALMEDCIRLRKKVLGEEHRSTLLSMHGVAVMWRDQGRPDEALSLMEDCFRLRKKVFGEEHRSTLLSMHEVAVMWRDQGRPEEALSLMEGCFQLEKKVLGEEHQDTLVTMHELAVTLRRQDRSAEAMPLMEDCFRLRKKVLGEEHRSTLRSMHEVAVMWKIQGRPDEALSLMEDCVRLKSKVFGVDDDSTLASKSWVKGWREEATSEES</sequence>
<dbReference type="PANTHER" id="PTHR46082:SF6">
    <property type="entry name" value="AAA+ ATPASE DOMAIN-CONTAINING PROTEIN-RELATED"/>
    <property type="match status" value="1"/>
</dbReference>
<feature type="compositionally biased region" description="Low complexity" evidence="1">
    <location>
        <begin position="49"/>
        <end position="65"/>
    </location>
</feature>
<dbReference type="InterPro" id="IPR011990">
    <property type="entry name" value="TPR-like_helical_dom_sf"/>
</dbReference>
<dbReference type="Pfam" id="PF25000">
    <property type="entry name" value="DUF7779"/>
    <property type="match status" value="1"/>
</dbReference>
<dbReference type="InterPro" id="IPR019734">
    <property type="entry name" value="TPR_rpt"/>
</dbReference>
<dbReference type="PANTHER" id="PTHR46082">
    <property type="entry name" value="ATP/GTP-BINDING PROTEIN-RELATED"/>
    <property type="match status" value="1"/>
</dbReference>
<evidence type="ECO:0000313" key="3">
    <source>
        <dbReference type="EMBL" id="KAK0639519.1"/>
    </source>
</evidence>
<feature type="domain" description="DUF7779" evidence="2">
    <location>
        <begin position="686"/>
        <end position="766"/>
    </location>
</feature>
<dbReference type="Pfam" id="PF13374">
    <property type="entry name" value="TPR_10"/>
    <property type="match status" value="5"/>
</dbReference>
<proteinExistence type="predicted"/>
<dbReference type="Gene3D" id="3.40.50.1820">
    <property type="entry name" value="alpha/beta hydrolase"/>
    <property type="match status" value="1"/>
</dbReference>
<comment type="caution">
    <text evidence="3">The sequence shown here is derived from an EMBL/GenBank/DDBJ whole genome shotgun (WGS) entry which is preliminary data.</text>
</comment>
<evidence type="ECO:0000259" key="2">
    <source>
        <dbReference type="Pfam" id="PF25000"/>
    </source>
</evidence>
<evidence type="ECO:0000313" key="4">
    <source>
        <dbReference type="Proteomes" id="UP001174936"/>
    </source>
</evidence>
<evidence type="ECO:0000256" key="1">
    <source>
        <dbReference type="SAM" id="MobiDB-lite"/>
    </source>
</evidence>
<dbReference type="InterPro" id="IPR056681">
    <property type="entry name" value="DUF7779"/>
</dbReference>
<protein>
    <recommendedName>
        <fullName evidence="2">DUF7779 domain-containing protein</fullName>
    </recommendedName>
</protein>
<organism evidence="3 4">
    <name type="scientific">Cercophora newfieldiana</name>
    <dbReference type="NCBI Taxonomy" id="92897"/>
    <lineage>
        <taxon>Eukaryota</taxon>
        <taxon>Fungi</taxon>
        <taxon>Dikarya</taxon>
        <taxon>Ascomycota</taxon>
        <taxon>Pezizomycotina</taxon>
        <taxon>Sordariomycetes</taxon>
        <taxon>Sordariomycetidae</taxon>
        <taxon>Sordariales</taxon>
        <taxon>Lasiosphaeriaceae</taxon>
        <taxon>Cercophora</taxon>
    </lineage>
</organism>